<evidence type="ECO:0000313" key="1">
    <source>
        <dbReference type="EMBL" id="SFW88262.1"/>
    </source>
</evidence>
<organism evidence="1 2">
    <name type="scientific">Amycolatopsis australiensis</name>
    <dbReference type="NCBI Taxonomy" id="546364"/>
    <lineage>
        <taxon>Bacteria</taxon>
        <taxon>Bacillati</taxon>
        <taxon>Actinomycetota</taxon>
        <taxon>Actinomycetes</taxon>
        <taxon>Pseudonocardiales</taxon>
        <taxon>Pseudonocardiaceae</taxon>
        <taxon>Amycolatopsis</taxon>
    </lineage>
</organism>
<dbReference type="SUPFAM" id="SSF50494">
    <property type="entry name" value="Trypsin-like serine proteases"/>
    <property type="match status" value="1"/>
</dbReference>
<dbReference type="OrthoDB" id="3330134at2"/>
<dbReference type="EMBL" id="FPJG01000006">
    <property type="protein sequence ID" value="SFW88262.1"/>
    <property type="molecule type" value="Genomic_DNA"/>
</dbReference>
<dbReference type="AlphaFoldDB" id="A0A1K1SVE1"/>
<proteinExistence type="predicted"/>
<dbReference type="RefSeq" id="WP_072480160.1">
    <property type="nucleotide sequence ID" value="NZ_FPJG01000006.1"/>
</dbReference>
<dbReference type="Pfam" id="PF13365">
    <property type="entry name" value="Trypsin_2"/>
    <property type="match status" value="1"/>
</dbReference>
<sequence length="536" mass="56951">MGFERERRRWRVRLHDELGRVCGAGTVLDEHHVLTSAHVVETAGGPRSPLSVDFVGLAEALPGTATVVEGCWVPSDGGGRGDLAVLRLERPESRVFHAPLHRMPLGEHQLVRAFGFPPGSVGRWTHARLGGPERPGGPGGEWVRLFRTSEAEPLGPGFGGTAVLDEATGHVVGVVVGKDTGTWMIPVETMLGHLPQLSIWTSGSPAVDASFSRPVGEAVDVSFVQRVADWFAGAEPGTVWVVDTGEAGSPVAAALRFGIVLADRERSLGVPGLPPALGEMPPAGSVDLAVDATGRTADAVRHRIADRLTTGVAGRTLVVDAIDDSAEPDRLVGEVLAPLAGRAAELGIRLLLGFREESSPGVAAVRASTTGTRPAPDDLAGRLDVLTRSVDELAEIEAYQLRVATRFTGVAMLPARAQRLRAALKQLRSAEVDGDAEWVERHIDSHEHAVAPAVEDGRRQRAVLDGLLARREELRARLAADNELAREHGLDGDPELEQVYVPAKRLLIDGPCELTAAATAVDTYAAAVRARLEDRA</sequence>
<reference evidence="2" key="1">
    <citation type="submission" date="2016-11" db="EMBL/GenBank/DDBJ databases">
        <authorList>
            <person name="Varghese N."/>
            <person name="Submissions S."/>
        </authorList>
    </citation>
    <scope>NUCLEOTIDE SEQUENCE [LARGE SCALE GENOMIC DNA]</scope>
    <source>
        <strain evidence="2">DSM 44671</strain>
    </source>
</reference>
<dbReference type="InterPro" id="IPR009003">
    <property type="entry name" value="Peptidase_S1_PA"/>
</dbReference>
<keyword evidence="2" id="KW-1185">Reference proteome</keyword>
<gene>
    <name evidence="1" type="ORF">SAMN04489730_6907</name>
</gene>
<dbReference type="STRING" id="546364.SAMN04489730_6907"/>
<dbReference type="Proteomes" id="UP000182740">
    <property type="component" value="Unassembled WGS sequence"/>
</dbReference>
<accession>A0A1K1SVE1</accession>
<evidence type="ECO:0000313" key="2">
    <source>
        <dbReference type="Proteomes" id="UP000182740"/>
    </source>
</evidence>
<name>A0A1K1SVE1_9PSEU</name>
<dbReference type="Gene3D" id="2.40.10.120">
    <property type="match status" value="1"/>
</dbReference>
<protein>
    <submittedName>
        <fullName evidence="1">Trypsin-like peptidase domain-containing protein</fullName>
    </submittedName>
</protein>